<keyword evidence="1" id="KW-0175">Coiled coil</keyword>
<name>A0ABD6SNT0_BACTU</name>
<dbReference type="RefSeq" id="WP_098317199.1">
    <property type="nucleotide sequence ID" value="NZ_NTYF01000023.1"/>
</dbReference>
<comment type="caution">
    <text evidence="3">The sequence shown here is derived from an EMBL/GenBank/DDBJ whole genome shotgun (WGS) entry which is preliminary data.</text>
</comment>
<dbReference type="SUPFAM" id="SSF47413">
    <property type="entry name" value="lambda repressor-like DNA-binding domains"/>
    <property type="match status" value="1"/>
</dbReference>
<dbReference type="PROSITE" id="PS50943">
    <property type="entry name" value="HTH_CROC1"/>
    <property type="match status" value="1"/>
</dbReference>
<proteinExistence type="predicted"/>
<dbReference type="Proteomes" id="UP000219897">
    <property type="component" value="Unassembled WGS sequence"/>
</dbReference>
<sequence length="128" mass="15119">MTGLEFVLFIKEMQYTEVAEKMGVSVQLVGHWSKGRRPISKEKQKELESWLGIPSLYLIKELHPPDRLMLEHLLLTQEGYETDNLYERIGAEFALLNEKYTNILNLYNKAKEEKENMKEKLIKYVENL</sequence>
<evidence type="ECO:0000256" key="1">
    <source>
        <dbReference type="SAM" id="Coils"/>
    </source>
</evidence>
<reference evidence="3 4" key="1">
    <citation type="submission" date="2017-09" db="EMBL/GenBank/DDBJ databases">
        <title>Large-scale bioinformatics analysis of Bacillus genomes uncovers conserved roles of natural products in bacterial physiology.</title>
        <authorList>
            <consortium name="Agbiome Team Llc"/>
            <person name="Bleich R.M."/>
            <person name="Kirk G.J."/>
            <person name="Santa Maria K.C."/>
            <person name="Allen S.E."/>
            <person name="Farag S."/>
            <person name="Shank E.A."/>
            <person name="Bowers A."/>
        </authorList>
    </citation>
    <scope>NUCLEOTIDE SEQUENCE [LARGE SCALE GENOMIC DNA]</scope>
    <source>
        <strain evidence="3 4">AFS005140</strain>
    </source>
</reference>
<dbReference type="InterPro" id="IPR001387">
    <property type="entry name" value="Cro/C1-type_HTH"/>
</dbReference>
<protein>
    <recommendedName>
        <fullName evidence="2">HTH cro/C1-type domain-containing protein</fullName>
    </recommendedName>
</protein>
<dbReference type="Gene3D" id="1.10.260.40">
    <property type="entry name" value="lambda repressor-like DNA-binding domains"/>
    <property type="match status" value="1"/>
</dbReference>
<dbReference type="EMBL" id="NTYF01000023">
    <property type="protein sequence ID" value="PER55867.1"/>
    <property type="molecule type" value="Genomic_DNA"/>
</dbReference>
<gene>
    <name evidence="3" type="ORF">CN495_08940</name>
</gene>
<dbReference type="AlphaFoldDB" id="A0ABD6SNT0"/>
<dbReference type="CDD" id="cd00093">
    <property type="entry name" value="HTH_XRE"/>
    <property type="match status" value="1"/>
</dbReference>
<dbReference type="InterPro" id="IPR010982">
    <property type="entry name" value="Lambda_DNA-bd_dom_sf"/>
</dbReference>
<feature type="coiled-coil region" evidence="1">
    <location>
        <begin position="100"/>
        <end position="127"/>
    </location>
</feature>
<evidence type="ECO:0000259" key="2">
    <source>
        <dbReference type="PROSITE" id="PS50943"/>
    </source>
</evidence>
<accession>A0ABD6SNT0</accession>
<organism evidence="3 4">
    <name type="scientific">Bacillus thuringiensis</name>
    <dbReference type="NCBI Taxonomy" id="1428"/>
    <lineage>
        <taxon>Bacteria</taxon>
        <taxon>Bacillati</taxon>
        <taxon>Bacillota</taxon>
        <taxon>Bacilli</taxon>
        <taxon>Bacillales</taxon>
        <taxon>Bacillaceae</taxon>
        <taxon>Bacillus</taxon>
        <taxon>Bacillus cereus group</taxon>
    </lineage>
</organism>
<feature type="domain" description="HTH cro/C1-type" evidence="2">
    <location>
        <begin position="16"/>
        <end position="58"/>
    </location>
</feature>
<evidence type="ECO:0000313" key="3">
    <source>
        <dbReference type="EMBL" id="PER55867.1"/>
    </source>
</evidence>
<evidence type="ECO:0000313" key="4">
    <source>
        <dbReference type="Proteomes" id="UP000219897"/>
    </source>
</evidence>